<dbReference type="PANTHER" id="PTHR48100">
    <property type="entry name" value="BROAD-SPECIFICITY PHOSPHATASE YOR283W-RELATED"/>
    <property type="match status" value="1"/>
</dbReference>
<keyword evidence="3" id="KW-0378">Hydrolase</keyword>
<dbReference type="SMART" id="SM00855">
    <property type="entry name" value="PGAM"/>
    <property type="match status" value="1"/>
</dbReference>
<feature type="binding site" evidence="2">
    <location>
        <position position="59"/>
    </location>
    <ligand>
        <name>substrate</name>
    </ligand>
</feature>
<sequence length="213" mass="24400">MQFLYFVRHRQTEFNKADYVQGGQVDSPLLESSKQDAKKTGVYLNQMGISRIITSPQARALDTAKLILEQFDSKVPLEKDARLKEFLFGDWEGKYIPDLKKEYPQAFYNLRNRPDLYDPSAFGGETYSQLIDRGTQTILSHVDSHPTDSLLFVAHSITLTSSILTLAGYQVNDLRSKTPMANTSVTRMKRIGNHFEIDSWNEIDHLNEGNFHH</sequence>
<dbReference type="Proteomes" id="UP000188993">
    <property type="component" value="Chromosome"/>
</dbReference>
<accession>A0A1S6IS35</accession>
<name>A0A1S6IS35_9LACT</name>
<dbReference type="CDD" id="cd07067">
    <property type="entry name" value="HP_PGM_like"/>
    <property type="match status" value="1"/>
</dbReference>
<dbReference type="InterPro" id="IPR050275">
    <property type="entry name" value="PGM_Phosphatase"/>
</dbReference>
<organism evidence="3 4">
    <name type="scientific">Jeotgalibaca dankookensis</name>
    <dbReference type="NCBI Taxonomy" id="708126"/>
    <lineage>
        <taxon>Bacteria</taxon>
        <taxon>Bacillati</taxon>
        <taxon>Bacillota</taxon>
        <taxon>Bacilli</taxon>
        <taxon>Lactobacillales</taxon>
        <taxon>Carnobacteriaceae</taxon>
        <taxon>Jeotgalibaca</taxon>
    </lineage>
</organism>
<dbReference type="InterPro" id="IPR013078">
    <property type="entry name" value="His_Pase_superF_clade-1"/>
</dbReference>
<dbReference type="Gene3D" id="3.40.50.1240">
    <property type="entry name" value="Phosphoglycerate mutase-like"/>
    <property type="match status" value="1"/>
</dbReference>
<proteinExistence type="predicted"/>
<dbReference type="InterPro" id="IPR029033">
    <property type="entry name" value="His_PPase_superfam"/>
</dbReference>
<reference evidence="3 4" key="1">
    <citation type="journal article" date="2014" name="Int. J. Syst. Evol. Microbiol.">
        <title>Jeotgalibaca dankookensis gen. nov., sp. nov., a member of the family Carnobacteriaceae, isolated from seujeot (Korean traditional food).</title>
        <authorList>
            <person name="Lee D.G."/>
            <person name="Trujillo M.E."/>
            <person name="Kang H."/>
            <person name="Ahn T.Y."/>
        </authorList>
    </citation>
    <scope>NUCLEOTIDE SEQUENCE [LARGE SCALE GENOMIC DNA]</scope>
    <source>
        <strain evidence="3 4">EX-07</strain>
    </source>
</reference>
<evidence type="ECO:0000256" key="1">
    <source>
        <dbReference type="PIRSR" id="PIRSR613078-1"/>
    </source>
</evidence>
<dbReference type="STRING" id="708126.BW727_102052"/>
<dbReference type="EC" id="3.1.3.3" evidence="3"/>
<feature type="active site" description="Proton donor/acceptor" evidence="1">
    <location>
        <position position="85"/>
    </location>
</feature>
<feature type="active site" description="Tele-phosphohistidine intermediate" evidence="1">
    <location>
        <position position="9"/>
    </location>
</feature>
<dbReference type="KEGG" id="jda:BW727_102052"/>
<dbReference type="SUPFAM" id="SSF53254">
    <property type="entry name" value="Phosphoglycerate mutase-like"/>
    <property type="match status" value="1"/>
</dbReference>
<evidence type="ECO:0000313" key="4">
    <source>
        <dbReference type="Proteomes" id="UP000188993"/>
    </source>
</evidence>
<dbReference type="EMBL" id="CP019728">
    <property type="protein sequence ID" value="AQS54366.1"/>
    <property type="molecule type" value="Genomic_DNA"/>
</dbReference>
<gene>
    <name evidence="3" type="primary">pspB</name>
    <name evidence="3" type="ORF">BW727_102052</name>
</gene>
<evidence type="ECO:0000256" key="2">
    <source>
        <dbReference type="PIRSR" id="PIRSR613078-2"/>
    </source>
</evidence>
<dbReference type="PANTHER" id="PTHR48100:SF1">
    <property type="entry name" value="HISTIDINE PHOSPHATASE FAMILY PROTEIN-RELATED"/>
    <property type="match status" value="1"/>
</dbReference>
<protein>
    <submittedName>
        <fullName evidence="3">Putative phosphoserine phosphatase 2</fullName>
        <ecNumber evidence="3">3.1.3.3</ecNumber>
    </submittedName>
</protein>
<feature type="binding site" evidence="2">
    <location>
        <begin position="8"/>
        <end position="15"/>
    </location>
    <ligand>
        <name>substrate</name>
    </ligand>
</feature>
<dbReference type="GO" id="GO:0016791">
    <property type="term" value="F:phosphatase activity"/>
    <property type="evidence" value="ECO:0007669"/>
    <property type="project" value="TreeGrafter"/>
</dbReference>
<keyword evidence="4" id="KW-1185">Reference proteome</keyword>
<dbReference type="RefSeq" id="WP_062468316.1">
    <property type="nucleotide sequence ID" value="NZ_BBYN01000006.1"/>
</dbReference>
<dbReference type="OrthoDB" id="9782128at2"/>
<evidence type="ECO:0000313" key="3">
    <source>
        <dbReference type="EMBL" id="AQS54366.1"/>
    </source>
</evidence>
<dbReference type="Pfam" id="PF00300">
    <property type="entry name" value="His_Phos_1"/>
    <property type="match status" value="1"/>
</dbReference>
<dbReference type="GO" id="GO:0005737">
    <property type="term" value="C:cytoplasm"/>
    <property type="evidence" value="ECO:0007669"/>
    <property type="project" value="TreeGrafter"/>
</dbReference>
<dbReference type="AlphaFoldDB" id="A0A1S6IS35"/>